<proteinExistence type="predicted"/>
<dbReference type="RefSeq" id="WP_163177373.1">
    <property type="nucleotide sequence ID" value="NZ_JAAIWM010000001.1"/>
</dbReference>
<comment type="caution">
    <text evidence="4">The sequence shown here is derived from an EMBL/GenBank/DDBJ whole genome shotgun (WGS) entry which is preliminary data.</text>
</comment>
<gene>
    <name evidence="4" type="ORF">G4D63_02550</name>
</gene>
<dbReference type="InterPro" id="IPR021176">
    <property type="entry name" value="Competence-induced_CoiA"/>
</dbReference>
<evidence type="ECO:0000313" key="4">
    <source>
        <dbReference type="EMBL" id="NEY70611.1"/>
    </source>
</evidence>
<evidence type="ECO:0000259" key="1">
    <source>
        <dbReference type="Pfam" id="PF06054"/>
    </source>
</evidence>
<dbReference type="Pfam" id="PF06054">
    <property type="entry name" value="CoiA_nuc"/>
    <property type="match status" value="1"/>
</dbReference>
<dbReference type="EMBL" id="JAAIWM010000001">
    <property type="protein sequence ID" value="NEY70611.1"/>
    <property type="molecule type" value="Genomic_DNA"/>
</dbReference>
<reference evidence="4 5" key="1">
    <citation type="submission" date="2020-02" db="EMBL/GenBank/DDBJ databases">
        <title>Bacillus aquiflavi sp. nov., isolated from yellow water of strong flavor Chinese baijiu in Yibin region of China.</title>
        <authorList>
            <person name="Xie J."/>
        </authorList>
    </citation>
    <scope>NUCLEOTIDE SEQUENCE [LARGE SCALE GENOMIC DNA]</scope>
    <source>
        <strain evidence="4 5">SA4</strain>
    </source>
</reference>
<evidence type="ECO:0000313" key="5">
    <source>
        <dbReference type="Proteomes" id="UP000481043"/>
    </source>
</evidence>
<dbReference type="Pfam" id="PF25166">
    <property type="entry name" value="CoiA_C"/>
    <property type="match status" value="1"/>
</dbReference>
<dbReference type="PIRSF" id="PIRSF007487">
    <property type="entry name" value="Competence-induced_CoiA_bac"/>
    <property type="match status" value="1"/>
</dbReference>
<sequence>MLVAQNQKGILYSVHDRSKDSLLQLRNNEVFQCPSCKEPVLLRIGDQRIPHFAHIQSTHCQSFSEPESLYHLTGKLELFNWLAAQSLFPVLEPYLKTLKQRPDLYVATTKTAIELQCSTIDVKQFRDRTDGYRMVNIHPLWLLGGKRLKRIDKDQFYLSAFDWMFVRLIQKKPSLLFYCSESKKFLFLHHILPMSSTIVQATLKVVDPKKLTFNDLLTPTTNSEFPIKHWLELKKSWRLNATQYPSQSMKKLLHYLYAKQVYPSLLPSEIGIPVPSMYWIHTSPNIWQAWILLEFIEGQPLSSVFSFQSVYDYFNYKKRNHLFSLRELPLITNSHYSFAIMEYLHVLVQVGVLRQINRKTFIRSRSCYFPRHIEEALEQDQHFLLQHKRLFL</sequence>
<feature type="domain" description="Competence protein CoiA-like N-terminal" evidence="2">
    <location>
        <begin position="16"/>
        <end position="62"/>
    </location>
</feature>
<name>A0A6M0Q2J1_9BACI</name>
<dbReference type="InterPro" id="IPR057253">
    <property type="entry name" value="CoiA-like_N"/>
</dbReference>
<dbReference type="AlphaFoldDB" id="A0A6M0Q2J1"/>
<accession>A0A6M0Q2J1</accession>
<organism evidence="4 5">
    <name type="scientific">Bacillus mesophilus</name>
    <dbReference type="NCBI Taxonomy" id="1808955"/>
    <lineage>
        <taxon>Bacteria</taxon>
        <taxon>Bacillati</taxon>
        <taxon>Bacillota</taxon>
        <taxon>Bacilli</taxon>
        <taxon>Bacillales</taxon>
        <taxon>Bacillaceae</taxon>
        <taxon>Bacillus</taxon>
    </lineage>
</organism>
<dbReference type="InterPro" id="IPR057252">
    <property type="entry name" value="CoiA_C"/>
</dbReference>
<dbReference type="InterPro" id="IPR010330">
    <property type="entry name" value="CoiA_nuc"/>
</dbReference>
<evidence type="ECO:0008006" key="6">
    <source>
        <dbReference type="Google" id="ProtNLM"/>
    </source>
</evidence>
<keyword evidence="5" id="KW-1185">Reference proteome</keyword>
<dbReference type="Proteomes" id="UP000481043">
    <property type="component" value="Unassembled WGS sequence"/>
</dbReference>
<feature type="domain" description="Competence protein CoiA C-terminal" evidence="3">
    <location>
        <begin position="228"/>
        <end position="377"/>
    </location>
</feature>
<dbReference type="Pfam" id="PF25164">
    <property type="entry name" value="CoiA_N"/>
    <property type="match status" value="1"/>
</dbReference>
<protein>
    <recommendedName>
        <fullName evidence="6">Competence protein CoiA</fullName>
    </recommendedName>
</protein>
<evidence type="ECO:0000259" key="3">
    <source>
        <dbReference type="Pfam" id="PF25166"/>
    </source>
</evidence>
<feature type="domain" description="Competence protein CoiA nuclease-like" evidence="1">
    <location>
        <begin position="67"/>
        <end position="220"/>
    </location>
</feature>
<evidence type="ECO:0000259" key="2">
    <source>
        <dbReference type="Pfam" id="PF25164"/>
    </source>
</evidence>